<dbReference type="Pfam" id="PF01408">
    <property type="entry name" value="GFO_IDH_MocA"/>
    <property type="match status" value="1"/>
</dbReference>
<evidence type="ECO:0000259" key="1">
    <source>
        <dbReference type="Pfam" id="PF01408"/>
    </source>
</evidence>
<evidence type="ECO:0000313" key="4">
    <source>
        <dbReference type="Proteomes" id="UP000198548"/>
    </source>
</evidence>
<proteinExistence type="predicted"/>
<name>A0A1H7WRI7_9LACT</name>
<protein>
    <submittedName>
        <fullName evidence="2">Oxidoreductase</fullName>
    </submittedName>
    <submittedName>
        <fullName evidence="3">Virulence factor</fullName>
    </submittedName>
</protein>
<dbReference type="Proteomes" id="UP000198548">
    <property type="component" value="Unassembled WGS sequence"/>
</dbReference>
<dbReference type="AlphaFoldDB" id="A0A1H7WRI7"/>
<dbReference type="EMBL" id="FOBL01000038">
    <property type="protein sequence ID" value="SEM24061.1"/>
    <property type="molecule type" value="Genomic_DNA"/>
</dbReference>
<dbReference type="Gene3D" id="3.40.50.720">
    <property type="entry name" value="NAD(P)-binding Rossmann-like Domain"/>
    <property type="match status" value="1"/>
</dbReference>
<reference evidence="3 4" key="1">
    <citation type="submission" date="2016-10" db="EMBL/GenBank/DDBJ databases">
        <authorList>
            <person name="de Groot N.N."/>
        </authorList>
    </citation>
    <scope>NUCLEOTIDE SEQUENCE [LARGE SCALE GENOMIC DNA]</scope>
    <source>
        <strain evidence="3 4">DSM 19182</strain>
    </source>
</reference>
<dbReference type="InterPro" id="IPR000683">
    <property type="entry name" value="Gfo/Idh/MocA-like_OxRdtase_N"/>
</dbReference>
<evidence type="ECO:0000313" key="5">
    <source>
        <dbReference type="Proteomes" id="UP000321425"/>
    </source>
</evidence>
<evidence type="ECO:0000313" key="2">
    <source>
        <dbReference type="EMBL" id="GEK89651.1"/>
    </source>
</evidence>
<feature type="domain" description="Gfo/Idh/MocA-like oxidoreductase N-terminal" evidence="1">
    <location>
        <begin position="1"/>
        <end position="121"/>
    </location>
</feature>
<dbReference type="STRING" id="426703.SAMN04488100_13816"/>
<dbReference type="GO" id="GO:0000166">
    <property type="term" value="F:nucleotide binding"/>
    <property type="evidence" value="ECO:0007669"/>
    <property type="project" value="InterPro"/>
</dbReference>
<sequence length="306" mass="34927">MKIGVIGLGSIAKKAYLPVYTTQFPEHEWYFSTRTEKTLRDTGHTYGVPEDHQFTDWHDLLDLVDAVFIHTPTDTHEEVCRAFLEKGIPVFVDKPLTENSRETKAILDYAEEQDTLLMTGFNRRFAPMVQEMKQMTNKNHLILQKNQVNKTDFAVRYRIYDLMIHPLDTALYLMDEPAEVIRAEVVVEGDQFKRASVLLKTSQSTAYVAVNNESGTKLEKYEVQSQAETVVLENLTDKTTYTEKGETLIKAGDWVPTLEKRGFVPMIKAFIEAVETGSQNPVSLKSAQLSHEICETIIQKYENHGS</sequence>
<dbReference type="RefSeq" id="WP_091489569.1">
    <property type="nucleotide sequence ID" value="NZ_BJUX01000019.1"/>
</dbReference>
<dbReference type="PANTHER" id="PTHR43708">
    <property type="entry name" value="CONSERVED EXPRESSED OXIDOREDUCTASE (EUROFUNG)"/>
    <property type="match status" value="1"/>
</dbReference>
<accession>A0A1H7WRI7</accession>
<gene>
    <name evidence="2" type="ORF">APU01nite_16900</name>
    <name evidence="3" type="ORF">SAMN04488100_13816</name>
</gene>
<dbReference type="SUPFAM" id="SSF51735">
    <property type="entry name" value="NAD(P)-binding Rossmann-fold domains"/>
    <property type="match status" value="1"/>
</dbReference>
<organism evidence="3 4">
    <name type="scientific">Alkalibacterium putridalgicola</name>
    <dbReference type="NCBI Taxonomy" id="426703"/>
    <lineage>
        <taxon>Bacteria</taxon>
        <taxon>Bacillati</taxon>
        <taxon>Bacillota</taxon>
        <taxon>Bacilli</taxon>
        <taxon>Lactobacillales</taxon>
        <taxon>Carnobacteriaceae</taxon>
        <taxon>Alkalibacterium</taxon>
    </lineage>
</organism>
<dbReference type="SUPFAM" id="SSF55347">
    <property type="entry name" value="Glyceraldehyde-3-phosphate dehydrogenase-like, C-terminal domain"/>
    <property type="match status" value="1"/>
</dbReference>
<dbReference type="InterPro" id="IPR051317">
    <property type="entry name" value="Gfo/Idh/MocA_oxidoreduct"/>
</dbReference>
<evidence type="ECO:0000313" key="3">
    <source>
        <dbReference type="EMBL" id="SEM24061.1"/>
    </source>
</evidence>
<dbReference type="Proteomes" id="UP000321425">
    <property type="component" value="Unassembled WGS sequence"/>
</dbReference>
<reference evidence="2 5" key="2">
    <citation type="submission" date="2019-07" db="EMBL/GenBank/DDBJ databases">
        <title>Whole genome shotgun sequence of Alkalibacterium putridalgicola NBRC 103243.</title>
        <authorList>
            <person name="Hosoyama A."/>
            <person name="Uohara A."/>
            <person name="Ohji S."/>
            <person name="Ichikawa N."/>
        </authorList>
    </citation>
    <scope>NUCLEOTIDE SEQUENCE [LARGE SCALE GENOMIC DNA]</scope>
    <source>
        <strain evidence="2 5">NBRC 103243</strain>
    </source>
</reference>
<dbReference type="Gene3D" id="3.30.360.10">
    <property type="entry name" value="Dihydrodipicolinate Reductase, domain 2"/>
    <property type="match status" value="1"/>
</dbReference>
<dbReference type="InterPro" id="IPR036291">
    <property type="entry name" value="NAD(P)-bd_dom_sf"/>
</dbReference>
<keyword evidence="5" id="KW-1185">Reference proteome</keyword>
<dbReference type="EMBL" id="BJUX01000019">
    <property type="protein sequence ID" value="GEK89651.1"/>
    <property type="molecule type" value="Genomic_DNA"/>
</dbReference>
<dbReference type="PANTHER" id="PTHR43708:SF4">
    <property type="entry name" value="OXIDOREDUCTASE YCEM-RELATED"/>
    <property type="match status" value="1"/>
</dbReference>
<dbReference type="OrthoDB" id="9815825at2"/>